<keyword evidence="4" id="KW-0813">Transport</keyword>
<dbReference type="EC" id="7.6.2.3" evidence="14"/>
<dbReference type="GO" id="GO:0016887">
    <property type="term" value="F:ATP hydrolysis activity"/>
    <property type="evidence" value="ECO:0007669"/>
    <property type="project" value="InterPro"/>
</dbReference>
<evidence type="ECO:0000256" key="11">
    <source>
        <dbReference type="ARBA" id="ARBA00022967"/>
    </source>
</evidence>
<dbReference type="GO" id="GO:0000323">
    <property type="term" value="C:lytic vacuole"/>
    <property type="evidence" value="ECO:0007669"/>
    <property type="project" value="UniProtKB-ARBA"/>
</dbReference>
<feature type="transmembrane region" description="Helical" evidence="18">
    <location>
        <begin position="955"/>
        <end position="975"/>
    </location>
</feature>
<dbReference type="PROSITE" id="PS50893">
    <property type="entry name" value="ABC_TRANSPORTER_2"/>
    <property type="match status" value="2"/>
</dbReference>
<reference evidence="22" key="2">
    <citation type="submission" date="2025-08" db="UniProtKB">
        <authorList>
            <consortium name="RefSeq"/>
        </authorList>
    </citation>
    <scope>IDENTIFICATION</scope>
    <source>
        <tissue evidence="22">Whole organism</tissue>
    </source>
</reference>
<dbReference type="KEGG" id="foc:113208072"/>
<dbReference type="PROSITE" id="PS50929">
    <property type="entry name" value="ABC_TM1F"/>
    <property type="match status" value="2"/>
</dbReference>
<keyword evidence="12 18" id="KW-1133">Transmembrane helix</keyword>
<evidence type="ECO:0000259" key="19">
    <source>
        <dbReference type="PROSITE" id="PS50893"/>
    </source>
</evidence>
<dbReference type="PROSITE" id="PS00211">
    <property type="entry name" value="ABC_TRANSPORTER_1"/>
    <property type="match status" value="2"/>
</dbReference>
<evidence type="ECO:0000256" key="16">
    <source>
        <dbReference type="SAM" id="Coils"/>
    </source>
</evidence>
<dbReference type="GO" id="GO:0015431">
    <property type="term" value="F:ABC-type glutathione S-conjugate transporter activity"/>
    <property type="evidence" value="ECO:0007669"/>
    <property type="project" value="UniProtKB-EC"/>
</dbReference>
<feature type="domain" description="ABC transporter" evidence="19">
    <location>
        <begin position="611"/>
        <end position="835"/>
    </location>
</feature>
<dbReference type="InterPro" id="IPR027417">
    <property type="entry name" value="P-loop_NTPase"/>
</dbReference>
<keyword evidence="6" id="KW-0926">Vacuole</keyword>
<sequence length="1522" mass="169824">MGAFDDFCGSPYWNTTRTWESDNPDFTPCFEKTALAWTPCIFLFVFSPLEVYYIRSSVNGEVRWNWLNFSKLVLNVLALLLSAASLGGAIGNPDDSFAVDYVTPVIRMVSFAWAAFLLAWNRSRGLRTSGLLTLFWFLTALFSVAEFRTEINTETSERTESERGQLPFVLTMILFPALVLIFLLNCLADYEPVSSPFTKVEDRCPEFDASFVNKIFFVWYDKLAWKGYKRPLEERDLWELNPMDLSSGVLPKFFSHWNKQNKKADAKAFATGQPKKLVSVLPALFRSFGGPFLFAAAMELVGDMLVFVSPQILKRLMAFTTDLEQPLWKGMVYAVAMLVTALFQSLLLSQYNIRMNIVGMRVRTALVAAIYRKSLRMSNVARKDKTVGEIVTLMSVDAQRFLDMGGLITMVWSSPLQIIVALYFLWDILGVAVLAGLASMILLIPVNGWIANKMKVLQIKQMKNKDERAKLMNEILNGMKVLKLYAWEPPFGERINQIRLKEMDVLKKSAYLQAGISFAFTVAPFLVTLVSFTTFVLIDKNNILDAQTAFVSLSLFNILRFPLAMLPMVIMMVVQAGVSIKRIDEFLNAPDLEEDSVRHDVEQATRDRCPMSVKDGTFAWGPGEEPVLKNINMSVSKGSLVAVVGSVGAGKTSLLSALLGELEKQSGDVNSVGSIAYVPQQAWIQNATLRDNILFAKPYDAHQYAKVVDACALKPDLAMLAGGDQTEIGEKGINLSGGQKQRVSLARAVFNDADIYLLDDPLSAVDSHVGKHIFDQVIGPTGLLRQKTRVLVTHGIAYLHRVDHIVVLKDGTISEEGNYQELMKNKGAFAEFLVQHLQEAEEVDDEVAEDLQEIKAHLEKAVGKEELQRQISQASLISSEGMRSRKGSVASGSRKGSVGGSLIRHGSGRRRSSELKPSELPPKVDEVIGQKLTEVETMELGSVKLKVYWHYMRSIGLMLSGLTILFNVCLQGFSIGSNVWVDKWTDDAKMYQPNLPDFESTRNTYLGVYAAFGGAQAIFSMTSSYVFAIGCIASSMDLHNRMFRRILRCPMSFFDMTPIGRILNRFTKDIDNVDNVLPLQIRQALNLLFSCVSTLVVISISTPLFISVIIPLGIVYFFVQRFYVSTSRQLKRLDGVSRSPIYSHFSETLTGSSSIRAYGAVDRFIEEVESRVDKNQKCYFPVAVANRWLAVRLETVGNSLIFFAALFAVLRRGDISAGSVGLSISYALQITLALNWLVRFVSEVENNIVSVERIKEYEETPQEIPWNNQQSTVDSSWPTEGKVEFRKYAFRYREGLELVLKGIDVSVNGGEKVGIVGRTGAGKSSLTLGLFRIVEAAGGQILIDGVDIASVDLHTLRSRVTIIPQDPVLFTGSLRINLDPYGKFSDEEVWRALERSHLKELVKGFAAGLNHEMSEGGENLSVGQRQLVCLARALLRKTKVLVFDEATAAVDLETDDLIQKTIREDFKECTILTIAHRLNTIMDSTRVLVLEKGEVAEYDSPQNLLQKKDSMFYSLAKDAGLV</sequence>
<evidence type="ECO:0000313" key="22">
    <source>
        <dbReference type="RefSeq" id="XP_026280700.2"/>
    </source>
</evidence>
<keyword evidence="13 18" id="KW-0472">Membrane</keyword>
<feature type="transmembrane region" description="Helical" evidence="18">
    <location>
        <begin position="168"/>
        <end position="188"/>
    </location>
</feature>
<evidence type="ECO:0000256" key="13">
    <source>
        <dbReference type="ARBA" id="ARBA00023136"/>
    </source>
</evidence>
<dbReference type="InterPro" id="IPR003593">
    <property type="entry name" value="AAA+_ATPase"/>
</dbReference>
<evidence type="ECO:0000256" key="15">
    <source>
        <dbReference type="ARBA" id="ARBA00047523"/>
    </source>
</evidence>
<feature type="transmembrane region" description="Helical" evidence="18">
    <location>
        <begin position="66"/>
        <end position="89"/>
    </location>
</feature>
<dbReference type="OrthoDB" id="6500128at2759"/>
<keyword evidence="9" id="KW-0547">Nucleotide-binding</keyword>
<feature type="domain" description="ABC transmembrane type-1" evidence="20">
    <location>
        <begin position="293"/>
        <end position="575"/>
    </location>
</feature>
<organism evidence="21 22">
    <name type="scientific">Frankliniella occidentalis</name>
    <name type="common">Western flower thrips</name>
    <name type="synonym">Euthrips occidentalis</name>
    <dbReference type="NCBI Taxonomy" id="133901"/>
    <lineage>
        <taxon>Eukaryota</taxon>
        <taxon>Metazoa</taxon>
        <taxon>Ecdysozoa</taxon>
        <taxon>Arthropoda</taxon>
        <taxon>Hexapoda</taxon>
        <taxon>Insecta</taxon>
        <taxon>Pterygota</taxon>
        <taxon>Neoptera</taxon>
        <taxon>Paraneoptera</taxon>
        <taxon>Thysanoptera</taxon>
        <taxon>Terebrantia</taxon>
        <taxon>Thripoidea</taxon>
        <taxon>Thripidae</taxon>
        <taxon>Frankliniella</taxon>
    </lineage>
</organism>
<dbReference type="InterPro" id="IPR003439">
    <property type="entry name" value="ABC_transporter-like_ATP-bd"/>
</dbReference>
<dbReference type="InterPro" id="IPR017871">
    <property type="entry name" value="ABC_transporter-like_CS"/>
</dbReference>
<dbReference type="PANTHER" id="PTHR24223">
    <property type="entry name" value="ATP-BINDING CASSETTE SUB-FAMILY C"/>
    <property type="match status" value="1"/>
</dbReference>
<dbReference type="Pfam" id="PF00005">
    <property type="entry name" value="ABC_tran"/>
    <property type="match status" value="2"/>
</dbReference>
<feature type="compositionally biased region" description="Basic and acidic residues" evidence="17">
    <location>
        <begin position="911"/>
        <end position="921"/>
    </location>
</feature>
<feature type="transmembrane region" description="Helical" evidence="18">
    <location>
        <begin position="1189"/>
        <end position="1210"/>
    </location>
</feature>
<dbReference type="NCBIfam" id="TIGR00957">
    <property type="entry name" value="MRP_assoc_pro"/>
    <property type="match status" value="1"/>
</dbReference>
<dbReference type="Pfam" id="PF24357">
    <property type="entry name" value="TMD0_ABC"/>
    <property type="match status" value="1"/>
</dbReference>
<dbReference type="GeneID" id="113208072"/>
<feature type="region of interest" description="Disordered" evidence="17">
    <location>
        <begin position="879"/>
        <end position="921"/>
    </location>
</feature>
<evidence type="ECO:0000256" key="5">
    <source>
        <dbReference type="ARBA" id="ARBA00022475"/>
    </source>
</evidence>
<evidence type="ECO:0000256" key="9">
    <source>
        <dbReference type="ARBA" id="ARBA00022741"/>
    </source>
</evidence>
<dbReference type="SUPFAM" id="SSF52540">
    <property type="entry name" value="P-loop containing nucleoside triphosphate hydrolases"/>
    <property type="match status" value="2"/>
</dbReference>
<dbReference type="GO" id="GO:0005774">
    <property type="term" value="C:vacuolar membrane"/>
    <property type="evidence" value="ECO:0007669"/>
    <property type="project" value="UniProtKB-SubCell"/>
</dbReference>
<dbReference type="Pfam" id="PF00664">
    <property type="entry name" value="ABC_membrane"/>
    <property type="match status" value="2"/>
</dbReference>
<dbReference type="GO" id="GO:0005886">
    <property type="term" value="C:plasma membrane"/>
    <property type="evidence" value="ECO:0007669"/>
    <property type="project" value="UniProtKB-SubCell"/>
</dbReference>
<feature type="transmembrane region" description="Helical" evidence="18">
    <location>
        <begin position="404"/>
        <end position="426"/>
    </location>
</feature>
<keyword evidence="5" id="KW-1003">Cell membrane</keyword>
<dbReference type="CDD" id="cd03244">
    <property type="entry name" value="ABCC_MRP_domain2"/>
    <property type="match status" value="1"/>
</dbReference>
<comment type="catalytic activity">
    <reaction evidence="15">
        <text>leukotriene C4(in) + ATP + H2O = leukotriene C4(out) + ADP + phosphate + H(+)</text>
        <dbReference type="Rhea" id="RHEA:38963"/>
        <dbReference type="ChEBI" id="CHEBI:15377"/>
        <dbReference type="ChEBI" id="CHEBI:15378"/>
        <dbReference type="ChEBI" id="CHEBI:30616"/>
        <dbReference type="ChEBI" id="CHEBI:43474"/>
        <dbReference type="ChEBI" id="CHEBI:57973"/>
        <dbReference type="ChEBI" id="CHEBI:456216"/>
    </reaction>
    <physiologicalReaction direction="left-to-right" evidence="15">
        <dbReference type="Rhea" id="RHEA:38964"/>
    </physiologicalReaction>
</comment>
<evidence type="ECO:0000256" key="6">
    <source>
        <dbReference type="ARBA" id="ARBA00022554"/>
    </source>
</evidence>
<dbReference type="AlphaFoldDB" id="A0A6J1SMY7"/>
<feature type="transmembrane region" description="Helical" evidence="18">
    <location>
        <begin position="510"/>
        <end position="538"/>
    </location>
</feature>
<evidence type="ECO:0000256" key="7">
    <source>
        <dbReference type="ARBA" id="ARBA00022692"/>
    </source>
</evidence>
<evidence type="ECO:0000256" key="8">
    <source>
        <dbReference type="ARBA" id="ARBA00022737"/>
    </source>
</evidence>
<evidence type="ECO:0000256" key="1">
    <source>
        <dbReference type="ARBA" id="ARBA00004128"/>
    </source>
</evidence>
<dbReference type="Gene3D" id="1.20.1560.10">
    <property type="entry name" value="ABC transporter type 1, transmembrane domain"/>
    <property type="match status" value="2"/>
</dbReference>
<feature type="transmembrane region" description="Helical" evidence="18">
    <location>
        <begin position="1006"/>
        <end position="1035"/>
    </location>
</feature>
<dbReference type="SMART" id="SM00382">
    <property type="entry name" value="AAA"/>
    <property type="match status" value="2"/>
</dbReference>
<feature type="domain" description="ABC transmembrane type-1" evidence="20">
    <location>
        <begin position="962"/>
        <end position="1246"/>
    </location>
</feature>
<evidence type="ECO:0000256" key="18">
    <source>
        <dbReference type="SAM" id="Phobius"/>
    </source>
</evidence>
<evidence type="ECO:0000256" key="17">
    <source>
        <dbReference type="SAM" id="MobiDB-lite"/>
    </source>
</evidence>
<dbReference type="InterPro" id="IPR036640">
    <property type="entry name" value="ABC1_TM_sf"/>
</dbReference>
<keyword evidence="16" id="KW-0175">Coiled coil</keyword>
<comment type="similarity">
    <text evidence="3">Belongs to the ABC transporter superfamily. ABCC family. Conjugate transporter (TC 3.A.1.208) subfamily.</text>
</comment>
<evidence type="ECO:0000256" key="10">
    <source>
        <dbReference type="ARBA" id="ARBA00022840"/>
    </source>
</evidence>
<dbReference type="Proteomes" id="UP000504606">
    <property type="component" value="Unplaced"/>
</dbReference>
<feature type="transmembrane region" description="Helical" evidence="18">
    <location>
        <begin position="101"/>
        <end position="119"/>
    </location>
</feature>
<dbReference type="InterPro" id="IPR050173">
    <property type="entry name" value="ABC_transporter_C-like"/>
</dbReference>
<keyword evidence="10" id="KW-0067">ATP-binding</keyword>
<evidence type="ECO:0000256" key="4">
    <source>
        <dbReference type="ARBA" id="ARBA00022448"/>
    </source>
</evidence>
<dbReference type="PANTHER" id="PTHR24223:SF443">
    <property type="entry name" value="MULTIDRUG-RESISTANCE LIKE PROTEIN 1, ISOFORM I"/>
    <property type="match status" value="1"/>
</dbReference>
<evidence type="ECO:0000256" key="14">
    <source>
        <dbReference type="ARBA" id="ARBA00024220"/>
    </source>
</evidence>
<dbReference type="GO" id="GO:0005524">
    <property type="term" value="F:ATP binding"/>
    <property type="evidence" value="ECO:0007669"/>
    <property type="project" value="UniProtKB-KW"/>
</dbReference>
<keyword evidence="7 18" id="KW-0812">Transmembrane</keyword>
<evidence type="ECO:0000313" key="21">
    <source>
        <dbReference type="Proteomes" id="UP000504606"/>
    </source>
</evidence>
<reference evidence="22" key="1">
    <citation type="journal article" date="2018" name="Proc. Natl. Acad. Sci. U.S.A.">
        <title>Phylogenomics and the evolution of hemipteroid insects.</title>
        <authorList>
            <person name="Johnson K.P."/>
            <person name="Dietrich C.H."/>
            <person name="Friedrich F."/>
            <person name="Beutel R.G."/>
            <person name="Wipfler B."/>
            <person name="Peters R.S."/>
            <person name="Allen J.M."/>
            <person name="Petersen M."/>
            <person name="Donath A."/>
            <person name="Walden K.K."/>
            <person name="Kozlov A.M."/>
            <person name="Podsiadlowski L."/>
            <person name="Mayer C."/>
            <person name="Meusemann K."/>
            <person name="Vasilikopoulos A."/>
            <person name="Waterhouse R.M."/>
            <person name="Cameron S.L."/>
            <person name="Weirauch C."/>
            <person name="Swanson D.R."/>
            <person name="Percy D.M."/>
            <person name="Hardy N.B."/>
            <person name="Terry I."/>
            <person name="Liu S."/>
            <person name="Zhou X."/>
            <person name="Misof B."/>
            <person name="Robertson H.M."/>
            <person name="Yoshizawa K."/>
        </authorList>
    </citation>
    <scope>NUCLEOTIDE SEQUENCE</scope>
    <source>
        <tissue evidence="22">Whole organism</tissue>
    </source>
</reference>
<proteinExistence type="inferred from homology"/>
<evidence type="ECO:0000256" key="2">
    <source>
        <dbReference type="ARBA" id="ARBA00004651"/>
    </source>
</evidence>
<feature type="transmembrane region" description="Helical" evidence="18">
    <location>
        <begin position="558"/>
        <end position="578"/>
    </location>
</feature>
<feature type="transmembrane region" description="Helical" evidence="18">
    <location>
        <begin position="131"/>
        <end position="148"/>
    </location>
</feature>
<name>A0A6J1SMY7_FRAOC</name>
<dbReference type="CDD" id="cd03250">
    <property type="entry name" value="ABCC_MRP_domain1"/>
    <property type="match status" value="1"/>
</dbReference>
<feature type="transmembrane region" description="Helical" evidence="18">
    <location>
        <begin position="1217"/>
        <end position="1238"/>
    </location>
</feature>
<dbReference type="InterPro" id="IPR056227">
    <property type="entry name" value="TMD0_ABC"/>
</dbReference>
<feature type="domain" description="ABC transporter" evidence="19">
    <location>
        <begin position="1283"/>
        <end position="1517"/>
    </location>
</feature>
<evidence type="ECO:0000256" key="12">
    <source>
        <dbReference type="ARBA" id="ARBA00022989"/>
    </source>
</evidence>
<feature type="transmembrane region" description="Helical" evidence="18">
    <location>
        <begin position="432"/>
        <end position="452"/>
    </location>
</feature>
<comment type="subcellular location">
    <subcellularLocation>
        <location evidence="2">Cell membrane</location>
        <topology evidence="2">Multi-pass membrane protein</topology>
    </subcellularLocation>
    <subcellularLocation>
        <location evidence="1">Vacuole membrane</location>
        <topology evidence="1">Multi-pass membrane protein</topology>
    </subcellularLocation>
</comment>
<dbReference type="InterPro" id="IPR005292">
    <property type="entry name" value="MRP"/>
</dbReference>
<dbReference type="Gene3D" id="3.40.50.300">
    <property type="entry name" value="P-loop containing nucleotide triphosphate hydrolases"/>
    <property type="match status" value="2"/>
</dbReference>
<keyword evidence="11" id="KW-1278">Translocase</keyword>
<feature type="transmembrane region" description="Helical" evidence="18">
    <location>
        <begin position="332"/>
        <end position="353"/>
    </location>
</feature>
<dbReference type="SUPFAM" id="SSF90123">
    <property type="entry name" value="ABC transporter transmembrane region"/>
    <property type="match status" value="2"/>
</dbReference>
<feature type="coiled-coil region" evidence="16">
    <location>
        <begin position="837"/>
        <end position="868"/>
    </location>
</feature>
<gene>
    <name evidence="22" type="primary">LOC113208072</name>
</gene>
<dbReference type="RefSeq" id="XP_026280700.2">
    <property type="nucleotide sequence ID" value="XM_026424915.2"/>
</dbReference>
<dbReference type="CDD" id="cd18595">
    <property type="entry name" value="ABC_6TM_MRP1_2_3_6_D1_like"/>
    <property type="match status" value="1"/>
</dbReference>
<evidence type="ECO:0000259" key="20">
    <source>
        <dbReference type="PROSITE" id="PS50929"/>
    </source>
</evidence>
<dbReference type="InterPro" id="IPR011527">
    <property type="entry name" value="ABC1_TM_dom"/>
</dbReference>
<dbReference type="FunFam" id="3.40.50.300:FF:000074">
    <property type="entry name" value="Multidrug resistance-associated protein 5 isoform 1"/>
    <property type="match status" value="1"/>
</dbReference>
<keyword evidence="21" id="KW-1185">Reference proteome</keyword>
<keyword evidence="8" id="KW-0677">Repeat</keyword>
<dbReference type="FunFam" id="1.20.1560.10:FF:000020">
    <property type="entry name" value="ABC metal ion transporter"/>
    <property type="match status" value="1"/>
</dbReference>
<dbReference type="CDD" id="cd18603">
    <property type="entry name" value="ABC_6TM_MRP1_2_3_6_D2_like"/>
    <property type="match status" value="1"/>
</dbReference>
<accession>A0A6J1SMY7</accession>
<dbReference type="FunFam" id="3.40.50.300:FF:000293">
    <property type="entry name" value="ATP binding cassette subfamily C member 1"/>
    <property type="match status" value="1"/>
</dbReference>
<protein>
    <recommendedName>
        <fullName evidence="14">ABC-type glutathione-S-conjugate transporter</fullName>
        <ecNumber evidence="14">7.6.2.3</ecNumber>
    </recommendedName>
</protein>
<dbReference type="FunFam" id="1.20.1560.10:FF:000001">
    <property type="entry name" value="ATP-binding cassette subfamily C member 1"/>
    <property type="match status" value="1"/>
</dbReference>
<feature type="transmembrane region" description="Helical" evidence="18">
    <location>
        <begin position="34"/>
        <end position="54"/>
    </location>
</feature>
<feature type="transmembrane region" description="Helical" evidence="18">
    <location>
        <begin position="1087"/>
        <end position="1119"/>
    </location>
</feature>
<evidence type="ECO:0000256" key="3">
    <source>
        <dbReference type="ARBA" id="ARBA00009726"/>
    </source>
</evidence>